<dbReference type="EMBL" id="JANFVX010000015">
    <property type="protein sequence ID" value="MCW0345423.1"/>
    <property type="molecule type" value="Genomic_DNA"/>
</dbReference>
<evidence type="ECO:0000313" key="1">
    <source>
        <dbReference type="EMBL" id="MCW0345423.1"/>
    </source>
</evidence>
<reference evidence="1" key="1">
    <citation type="submission" date="2022-06" db="EMBL/GenBank/DDBJ databases">
        <title>Dynamics of rice microbiomes reveals core vertical transmitted seed endophytes.</title>
        <authorList>
            <person name="Liao K."/>
            <person name="Zhang X."/>
        </authorList>
    </citation>
    <scope>NUCLEOTIDE SEQUENCE</scope>
    <source>
        <strain evidence="1">JT1-17</strain>
    </source>
</reference>
<dbReference type="AlphaFoldDB" id="A0AAJ1D1C1"/>
<organism evidence="1 2">
    <name type="scientific">Pantoea ananas</name>
    <name type="common">Erwinia uredovora</name>
    <dbReference type="NCBI Taxonomy" id="553"/>
    <lineage>
        <taxon>Bacteria</taxon>
        <taxon>Pseudomonadati</taxon>
        <taxon>Pseudomonadota</taxon>
        <taxon>Gammaproteobacteria</taxon>
        <taxon>Enterobacterales</taxon>
        <taxon>Erwiniaceae</taxon>
        <taxon>Pantoea</taxon>
    </lineage>
</organism>
<accession>A0AAJ1D1C1</accession>
<proteinExistence type="predicted"/>
<evidence type="ECO:0000313" key="2">
    <source>
        <dbReference type="Proteomes" id="UP001208888"/>
    </source>
</evidence>
<sequence>MSYGHYSATKSAFCDFQHIPIRPCISNETIPLKAFVEGLLTFSLSGAGNGN</sequence>
<name>A0AAJ1D1C1_PANAN</name>
<comment type="caution">
    <text evidence="1">The sequence shown here is derived from an EMBL/GenBank/DDBJ whole genome shotgun (WGS) entry which is preliminary data.</text>
</comment>
<protein>
    <submittedName>
        <fullName evidence="1">Uncharacterized protein</fullName>
    </submittedName>
</protein>
<dbReference type="Proteomes" id="UP001208888">
    <property type="component" value="Unassembled WGS sequence"/>
</dbReference>
<gene>
    <name evidence="1" type="ORF">NB703_003516</name>
</gene>